<feature type="transmembrane region" description="Helical" evidence="17">
    <location>
        <begin position="152"/>
        <end position="174"/>
    </location>
</feature>
<dbReference type="Gene3D" id="1.20.120.1760">
    <property type="match status" value="1"/>
</dbReference>
<gene>
    <name evidence="18" type="ORF">ABR85_11055</name>
</gene>
<evidence type="ECO:0000256" key="3">
    <source>
        <dbReference type="ARBA" id="ARBA00010441"/>
    </source>
</evidence>
<evidence type="ECO:0000256" key="9">
    <source>
        <dbReference type="ARBA" id="ARBA00022989"/>
    </source>
</evidence>
<comment type="catalytic activity">
    <reaction evidence="14">
        <text>a CDP-1,2-diacyl-sn-glycerol + sn-glycerol 3-phosphate = a 1,2-diacyl-sn-glycero-3-phospho-(1'-sn-glycero-3'-phosphate) + CMP + H(+)</text>
        <dbReference type="Rhea" id="RHEA:12593"/>
        <dbReference type="ChEBI" id="CHEBI:15378"/>
        <dbReference type="ChEBI" id="CHEBI:57597"/>
        <dbReference type="ChEBI" id="CHEBI:58332"/>
        <dbReference type="ChEBI" id="CHEBI:60110"/>
        <dbReference type="ChEBI" id="CHEBI:60377"/>
        <dbReference type="EC" id="2.7.8.5"/>
    </reaction>
</comment>
<dbReference type="InterPro" id="IPR000462">
    <property type="entry name" value="CDP-OH_P_trans"/>
</dbReference>
<dbReference type="EC" id="2.7.8.5" evidence="4 15"/>
<keyword evidence="6" id="KW-0444">Lipid biosynthesis</keyword>
<evidence type="ECO:0000256" key="8">
    <source>
        <dbReference type="ARBA" id="ARBA00022692"/>
    </source>
</evidence>
<comment type="subcellular location">
    <subcellularLocation>
        <location evidence="1">Membrane</location>
        <topology evidence="1">Multi-pass membrane protein</topology>
    </subcellularLocation>
</comment>
<dbReference type="AlphaFoldDB" id="A0A0R2T5Z4"/>
<dbReference type="InterPro" id="IPR004570">
    <property type="entry name" value="Phosphatidylglycerol_P_synth"/>
</dbReference>
<dbReference type="Proteomes" id="UP000051242">
    <property type="component" value="Unassembled WGS sequence"/>
</dbReference>
<protein>
    <recommendedName>
        <fullName evidence="5 15">CDP-diacylglycerol--glycerol-3-phosphate 3-phosphatidyltransferase</fullName>
        <ecNumber evidence="4 15">2.7.8.5</ecNumber>
    </recommendedName>
</protein>
<keyword evidence="12" id="KW-0594">Phospholipid biosynthesis</keyword>
<dbReference type="PANTHER" id="PTHR14269">
    <property type="entry name" value="CDP-DIACYLGLYCEROL--GLYCEROL-3-PHOSPHATE 3-PHOSPHATIDYLTRANSFERASE-RELATED"/>
    <property type="match status" value="1"/>
</dbReference>
<evidence type="ECO:0000313" key="19">
    <source>
        <dbReference type="Proteomes" id="UP000051242"/>
    </source>
</evidence>
<keyword evidence="10" id="KW-0443">Lipid metabolism</keyword>
<keyword evidence="9 17" id="KW-1133">Transmembrane helix</keyword>
<feature type="transmembrane region" description="Helical" evidence="17">
    <location>
        <begin position="117"/>
        <end position="140"/>
    </location>
</feature>
<comment type="caution">
    <text evidence="18">The sequence shown here is derived from an EMBL/GenBank/DDBJ whole genome shotgun (WGS) entry which is preliminary data.</text>
</comment>
<accession>A0A0R2T5Z4</accession>
<dbReference type="NCBIfam" id="TIGR00560">
    <property type="entry name" value="pgsA"/>
    <property type="match status" value="1"/>
</dbReference>
<evidence type="ECO:0000256" key="1">
    <source>
        <dbReference type="ARBA" id="ARBA00004141"/>
    </source>
</evidence>
<evidence type="ECO:0000313" key="18">
    <source>
        <dbReference type="EMBL" id="KRO82350.1"/>
    </source>
</evidence>
<dbReference type="GO" id="GO:0008444">
    <property type="term" value="F:CDP-diacylglycerol-glycerol-3-phosphate 3-phosphatidyltransferase activity"/>
    <property type="evidence" value="ECO:0007669"/>
    <property type="project" value="UniProtKB-UniRule"/>
</dbReference>
<dbReference type="InterPro" id="IPR050324">
    <property type="entry name" value="CDP-alcohol_PTase-I"/>
</dbReference>
<feature type="transmembrane region" description="Helical" evidence="17">
    <location>
        <begin position="72"/>
        <end position="96"/>
    </location>
</feature>
<evidence type="ECO:0000256" key="2">
    <source>
        <dbReference type="ARBA" id="ARBA00005042"/>
    </source>
</evidence>
<comment type="pathway">
    <text evidence="2">Phospholipid metabolism; phosphatidylglycerol biosynthesis; phosphatidylglycerol from CDP-diacylglycerol: step 1/2.</text>
</comment>
<evidence type="ECO:0000256" key="7">
    <source>
        <dbReference type="ARBA" id="ARBA00022679"/>
    </source>
</evidence>
<sequence>MTNWANLASLSRIALIPLIVLCYQSDFAGAEIVAASLFIIGSITDWLDGYLARRLNLGSPFGAFLDPVADKLFVTAILILLLATYSDLLLPALLIVAREITISALREWMATKGLRDLVAVAWVGKLKTTLQMIAITLLLGTSPSAMPLLFHLGLGLIWVAAALGVWSMLSYLMAAKSEMFSSDKSMRGE</sequence>
<dbReference type="GO" id="GO:0046474">
    <property type="term" value="P:glycerophospholipid biosynthetic process"/>
    <property type="evidence" value="ECO:0007669"/>
    <property type="project" value="TreeGrafter"/>
</dbReference>
<comment type="similarity">
    <text evidence="3 16">Belongs to the CDP-alcohol phosphatidyltransferase class-I family.</text>
</comment>
<keyword evidence="7 16" id="KW-0808">Transferase</keyword>
<evidence type="ECO:0000256" key="11">
    <source>
        <dbReference type="ARBA" id="ARBA00023136"/>
    </source>
</evidence>
<evidence type="ECO:0000256" key="5">
    <source>
        <dbReference type="ARBA" id="ARBA00014944"/>
    </source>
</evidence>
<dbReference type="PANTHER" id="PTHR14269:SF62">
    <property type="entry name" value="CDP-DIACYLGLYCEROL--GLYCEROL-3-PHOSPHATE 3-PHOSPHATIDYLTRANSFERASE 1, CHLOROPLASTIC"/>
    <property type="match status" value="1"/>
</dbReference>
<evidence type="ECO:0000256" key="6">
    <source>
        <dbReference type="ARBA" id="ARBA00022516"/>
    </source>
</evidence>
<evidence type="ECO:0000256" key="10">
    <source>
        <dbReference type="ARBA" id="ARBA00023098"/>
    </source>
</evidence>
<reference evidence="18 19" key="1">
    <citation type="submission" date="2015-10" db="EMBL/GenBank/DDBJ databases">
        <title>Metagenome-Assembled Genomes uncover a global brackish microbiome.</title>
        <authorList>
            <person name="Hugerth L.W."/>
            <person name="Larsson J."/>
            <person name="Alneberg J."/>
            <person name="Lindh M.V."/>
            <person name="Legrand C."/>
            <person name="Pinhassi J."/>
            <person name="Andersson A.F."/>
        </authorList>
    </citation>
    <scope>NUCLEOTIDE SEQUENCE [LARGE SCALE GENOMIC DNA]</scope>
    <source>
        <strain evidence="18">BACL22 MAG-120619-bin3</strain>
    </source>
</reference>
<proteinExistence type="inferred from homology"/>
<dbReference type="Pfam" id="PF01066">
    <property type="entry name" value="CDP-OH_P_transf"/>
    <property type="match status" value="1"/>
</dbReference>
<keyword evidence="13" id="KW-1208">Phospholipid metabolism</keyword>
<evidence type="ECO:0000256" key="16">
    <source>
        <dbReference type="RuleBase" id="RU003750"/>
    </source>
</evidence>
<keyword evidence="11 17" id="KW-0472">Membrane</keyword>
<evidence type="ECO:0000256" key="12">
    <source>
        <dbReference type="ARBA" id="ARBA00023209"/>
    </source>
</evidence>
<dbReference type="InterPro" id="IPR048254">
    <property type="entry name" value="CDP_ALCOHOL_P_TRANSF_CS"/>
</dbReference>
<dbReference type="PROSITE" id="PS00379">
    <property type="entry name" value="CDP_ALCOHOL_P_TRANSF"/>
    <property type="match status" value="1"/>
</dbReference>
<dbReference type="PIRSF" id="PIRSF000847">
    <property type="entry name" value="Phos_ph_gly_syn"/>
    <property type="match status" value="1"/>
</dbReference>
<dbReference type="EMBL" id="LICD01000041">
    <property type="protein sequence ID" value="KRO82350.1"/>
    <property type="molecule type" value="Genomic_DNA"/>
</dbReference>
<evidence type="ECO:0000256" key="17">
    <source>
        <dbReference type="SAM" id="Phobius"/>
    </source>
</evidence>
<dbReference type="InterPro" id="IPR043130">
    <property type="entry name" value="CDP-OH_PTrfase_TM_dom"/>
</dbReference>
<evidence type="ECO:0000256" key="15">
    <source>
        <dbReference type="NCBIfam" id="TIGR00560"/>
    </source>
</evidence>
<keyword evidence="8 17" id="KW-0812">Transmembrane</keyword>
<evidence type="ECO:0000256" key="13">
    <source>
        <dbReference type="ARBA" id="ARBA00023264"/>
    </source>
</evidence>
<evidence type="ECO:0000256" key="4">
    <source>
        <dbReference type="ARBA" id="ARBA00013170"/>
    </source>
</evidence>
<dbReference type="GO" id="GO:0016020">
    <property type="term" value="C:membrane"/>
    <property type="evidence" value="ECO:0007669"/>
    <property type="project" value="UniProtKB-SubCell"/>
</dbReference>
<organism evidence="18 19">
    <name type="scientific">OM182 bacterium BACL3 MAG-120619-bin3</name>
    <dbReference type="NCBI Taxonomy" id="1655593"/>
    <lineage>
        <taxon>Bacteria</taxon>
        <taxon>Pseudomonadati</taxon>
        <taxon>Pseudomonadota</taxon>
        <taxon>Gammaproteobacteria</taxon>
        <taxon>OMG group</taxon>
        <taxon>OM182 clade</taxon>
    </lineage>
</organism>
<evidence type="ECO:0000256" key="14">
    <source>
        <dbReference type="ARBA" id="ARBA00048586"/>
    </source>
</evidence>
<name>A0A0R2T5Z4_9GAMM</name>